<dbReference type="PANTHER" id="PTHR48153:SF3">
    <property type="entry name" value="INACTIVE UFM1-SPECIFIC PROTEASE 1"/>
    <property type="match status" value="1"/>
</dbReference>
<evidence type="ECO:0000259" key="3">
    <source>
        <dbReference type="Pfam" id="PF07910"/>
    </source>
</evidence>
<evidence type="ECO:0000313" key="5">
    <source>
        <dbReference type="Proteomes" id="UP000276133"/>
    </source>
</evidence>
<keyword evidence="2" id="KW-0378">Hydrolase</keyword>
<dbReference type="PANTHER" id="PTHR48153">
    <property type="entry name" value="UFM1-SPECIFIC PROTEASE 2"/>
    <property type="match status" value="1"/>
</dbReference>
<dbReference type="Pfam" id="PF07910">
    <property type="entry name" value="Peptidase_C78"/>
    <property type="match status" value="1"/>
</dbReference>
<protein>
    <submittedName>
        <fullName evidence="4">Inactive Ufm1-specific protease 1</fullName>
    </submittedName>
</protein>
<organism evidence="4 5">
    <name type="scientific">Brachionus plicatilis</name>
    <name type="common">Marine rotifer</name>
    <name type="synonym">Brachionus muelleri</name>
    <dbReference type="NCBI Taxonomy" id="10195"/>
    <lineage>
        <taxon>Eukaryota</taxon>
        <taxon>Metazoa</taxon>
        <taxon>Spiralia</taxon>
        <taxon>Gnathifera</taxon>
        <taxon>Rotifera</taxon>
        <taxon>Eurotatoria</taxon>
        <taxon>Monogononta</taxon>
        <taxon>Pseudotrocha</taxon>
        <taxon>Ploima</taxon>
        <taxon>Brachionidae</taxon>
        <taxon>Brachionus</taxon>
    </lineage>
</organism>
<evidence type="ECO:0000313" key="4">
    <source>
        <dbReference type="EMBL" id="RNA41026.1"/>
    </source>
</evidence>
<evidence type="ECO:0000256" key="2">
    <source>
        <dbReference type="ARBA" id="ARBA00022801"/>
    </source>
</evidence>
<dbReference type="Gene3D" id="3.90.70.130">
    <property type="match status" value="1"/>
</dbReference>
<sequence>MSQNLIQLEDFYLKLKSSEKLSNICHAKGIYDYYHYCCDGYNDIGFGCGYRTTQTICSWIKNQNIASNEKFGTNEPIIAEPSILEIQKILVDCGDKPSNFIGSKEWIGCFESSIVLDCLYNVPCKIVHCDVGNLEKQIMEIEKHFEIFSSPSMMGGNLDSASKGVIGIARKQSNYNLLIADPHCTNVQDELILINDDWISWRSIDSFERRSFYNFCLPQKKAMKA</sequence>
<accession>A0A3M7SZ61</accession>
<dbReference type="OrthoDB" id="417506at2759"/>
<feature type="domain" description="UFSP1/2/DUB catalytic" evidence="3">
    <location>
        <begin position="27"/>
        <end position="216"/>
    </location>
</feature>
<dbReference type="STRING" id="10195.A0A3M7SZ61"/>
<dbReference type="GO" id="GO:0071567">
    <property type="term" value="F:deUFMylase activity"/>
    <property type="evidence" value="ECO:0007669"/>
    <property type="project" value="UniProtKB-ARBA"/>
</dbReference>
<comment type="similarity">
    <text evidence="1">Belongs to the peptidase C78 family.</text>
</comment>
<keyword evidence="5" id="KW-1185">Reference proteome</keyword>
<evidence type="ECO:0000256" key="1">
    <source>
        <dbReference type="ARBA" id="ARBA00008552"/>
    </source>
</evidence>
<dbReference type="GO" id="GO:0006508">
    <property type="term" value="P:proteolysis"/>
    <property type="evidence" value="ECO:0007669"/>
    <property type="project" value="UniProtKB-KW"/>
</dbReference>
<dbReference type="EMBL" id="REGN01000563">
    <property type="protein sequence ID" value="RNA41026.1"/>
    <property type="molecule type" value="Genomic_DNA"/>
</dbReference>
<dbReference type="AlphaFoldDB" id="A0A3M7SZ61"/>
<gene>
    <name evidence="4" type="ORF">BpHYR1_038787</name>
</gene>
<name>A0A3M7SZ61_BRAPC</name>
<comment type="caution">
    <text evidence="4">The sequence shown here is derived from an EMBL/GenBank/DDBJ whole genome shotgun (WGS) entry which is preliminary data.</text>
</comment>
<keyword evidence="4" id="KW-0645">Protease</keyword>
<reference evidence="4 5" key="1">
    <citation type="journal article" date="2018" name="Sci. Rep.">
        <title>Genomic signatures of local adaptation to the degree of environmental predictability in rotifers.</title>
        <authorList>
            <person name="Franch-Gras L."/>
            <person name="Hahn C."/>
            <person name="Garcia-Roger E.M."/>
            <person name="Carmona M.J."/>
            <person name="Serra M."/>
            <person name="Gomez A."/>
        </authorList>
    </citation>
    <scope>NUCLEOTIDE SEQUENCE [LARGE SCALE GENOMIC DNA]</scope>
    <source>
        <strain evidence="4">HYR1</strain>
    </source>
</reference>
<dbReference type="InterPro" id="IPR012462">
    <property type="entry name" value="UFSP1/2_DUB_cat"/>
</dbReference>
<dbReference type="Proteomes" id="UP000276133">
    <property type="component" value="Unassembled WGS sequence"/>
</dbReference>
<proteinExistence type="inferred from homology"/>